<dbReference type="Pfam" id="PF00578">
    <property type="entry name" value="AhpC-TSA"/>
    <property type="match status" value="1"/>
</dbReference>
<keyword evidence="2" id="KW-0201">Cytochrome c-type biogenesis</keyword>
<dbReference type="GO" id="GO:0017004">
    <property type="term" value="P:cytochrome complex assembly"/>
    <property type="evidence" value="ECO:0007669"/>
    <property type="project" value="UniProtKB-KW"/>
</dbReference>
<sequence length="230" mass="26381">MKKICLYLLLALPILAFGQQGSQKKELTKQEYIDLVKAYPDSVSSLISLRRVGGYDPDYKEMQELYNGLSKNVKKSKEGKEFQDYLRVLSTVAVGKQAPEFTQNDTTGNPVKLKDFRGKYVLLDFWASWCPDCRVESPDLVATYEKFKSDKFEILGISFDKDKAAWIKAIHADKRHWRHVSDLKRWQNDVGTLYGVKAIPQNVLIDPNGKIIARNLHKEALDRKLAEVLK</sequence>
<keyword evidence="4" id="KW-0676">Redox-active center</keyword>
<evidence type="ECO:0000256" key="2">
    <source>
        <dbReference type="ARBA" id="ARBA00022748"/>
    </source>
</evidence>
<dbReference type="InterPro" id="IPR036249">
    <property type="entry name" value="Thioredoxin-like_sf"/>
</dbReference>
<dbReference type="AlphaFoldDB" id="A0A380C9H9"/>
<protein>
    <submittedName>
        <fullName evidence="7">Thiol-disulfide oxidoreductase resA</fullName>
    </submittedName>
</protein>
<evidence type="ECO:0000259" key="6">
    <source>
        <dbReference type="PROSITE" id="PS51352"/>
    </source>
</evidence>
<dbReference type="Proteomes" id="UP000254893">
    <property type="component" value="Unassembled WGS sequence"/>
</dbReference>
<dbReference type="PANTHER" id="PTHR42852">
    <property type="entry name" value="THIOL:DISULFIDE INTERCHANGE PROTEIN DSBE"/>
    <property type="match status" value="1"/>
</dbReference>
<dbReference type="Gene3D" id="3.40.30.10">
    <property type="entry name" value="Glutaredoxin"/>
    <property type="match status" value="1"/>
</dbReference>
<evidence type="ECO:0000256" key="3">
    <source>
        <dbReference type="ARBA" id="ARBA00023157"/>
    </source>
</evidence>
<dbReference type="InterPro" id="IPR013766">
    <property type="entry name" value="Thioredoxin_domain"/>
</dbReference>
<evidence type="ECO:0000256" key="1">
    <source>
        <dbReference type="ARBA" id="ARBA00004196"/>
    </source>
</evidence>
<proteinExistence type="predicted"/>
<dbReference type="PROSITE" id="PS51352">
    <property type="entry name" value="THIOREDOXIN_2"/>
    <property type="match status" value="1"/>
</dbReference>
<gene>
    <name evidence="7" type="primary">resA_10</name>
    <name evidence="7" type="ORF">NCTC11388_02372</name>
</gene>
<evidence type="ECO:0000313" key="7">
    <source>
        <dbReference type="EMBL" id="SUJ14215.1"/>
    </source>
</evidence>
<reference evidence="7 8" key="1">
    <citation type="submission" date="2018-06" db="EMBL/GenBank/DDBJ databases">
        <authorList>
            <consortium name="Pathogen Informatics"/>
            <person name="Doyle S."/>
        </authorList>
    </citation>
    <scope>NUCLEOTIDE SEQUENCE [LARGE SCALE GENOMIC DNA]</scope>
    <source>
        <strain evidence="7 8">NCTC11388</strain>
    </source>
</reference>
<evidence type="ECO:0000256" key="5">
    <source>
        <dbReference type="SAM" id="SignalP"/>
    </source>
</evidence>
<keyword evidence="5" id="KW-0732">Signal</keyword>
<dbReference type="InterPro" id="IPR050553">
    <property type="entry name" value="Thioredoxin_ResA/DsbE_sf"/>
</dbReference>
<dbReference type="GO" id="GO:0016209">
    <property type="term" value="F:antioxidant activity"/>
    <property type="evidence" value="ECO:0007669"/>
    <property type="project" value="InterPro"/>
</dbReference>
<name>A0A380C9H9_SPHSI</name>
<dbReference type="EMBL" id="UGYW01000002">
    <property type="protein sequence ID" value="SUJ14215.1"/>
    <property type="molecule type" value="Genomic_DNA"/>
</dbReference>
<dbReference type="GO" id="GO:0016491">
    <property type="term" value="F:oxidoreductase activity"/>
    <property type="evidence" value="ECO:0007669"/>
    <property type="project" value="InterPro"/>
</dbReference>
<dbReference type="InterPro" id="IPR000866">
    <property type="entry name" value="AhpC/TSA"/>
</dbReference>
<dbReference type="SUPFAM" id="SSF52833">
    <property type="entry name" value="Thioredoxin-like"/>
    <property type="match status" value="1"/>
</dbReference>
<feature type="chain" id="PRO_5016846741" evidence="5">
    <location>
        <begin position="19"/>
        <end position="230"/>
    </location>
</feature>
<comment type="subcellular location">
    <subcellularLocation>
        <location evidence="1">Cell envelope</location>
    </subcellularLocation>
</comment>
<accession>A0A380C9H9</accession>
<feature type="signal peptide" evidence="5">
    <location>
        <begin position="1"/>
        <end position="18"/>
    </location>
</feature>
<keyword evidence="3" id="KW-1015">Disulfide bond</keyword>
<dbReference type="CDD" id="cd02966">
    <property type="entry name" value="TlpA_like_family"/>
    <property type="match status" value="1"/>
</dbReference>
<evidence type="ECO:0000313" key="8">
    <source>
        <dbReference type="Proteomes" id="UP000254893"/>
    </source>
</evidence>
<evidence type="ECO:0000256" key="4">
    <source>
        <dbReference type="ARBA" id="ARBA00023284"/>
    </source>
</evidence>
<dbReference type="GO" id="GO:0030313">
    <property type="term" value="C:cell envelope"/>
    <property type="evidence" value="ECO:0007669"/>
    <property type="project" value="UniProtKB-SubCell"/>
</dbReference>
<feature type="domain" description="Thioredoxin" evidence="6">
    <location>
        <begin position="92"/>
        <end position="230"/>
    </location>
</feature>
<organism evidence="7 8">
    <name type="scientific">Sphingobacterium spiritivorum</name>
    <name type="common">Flavobacterium spiritivorum</name>
    <dbReference type="NCBI Taxonomy" id="258"/>
    <lineage>
        <taxon>Bacteria</taxon>
        <taxon>Pseudomonadati</taxon>
        <taxon>Bacteroidota</taxon>
        <taxon>Sphingobacteriia</taxon>
        <taxon>Sphingobacteriales</taxon>
        <taxon>Sphingobacteriaceae</taxon>
        <taxon>Sphingobacterium</taxon>
    </lineage>
</organism>
<dbReference type="PANTHER" id="PTHR42852:SF6">
    <property type="entry name" value="THIOL:DISULFIDE INTERCHANGE PROTEIN DSBE"/>
    <property type="match status" value="1"/>
</dbReference>
<dbReference type="RefSeq" id="WP_115170250.1">
    <property type="nucleotide sequence ID" value="NZ_UGYW01000002.1"/>
</dbReference>